<dbReference type="AlphaFoldDB" id="A0A173Y6W7"/>
<sequence>MAYTIPGFLKTLTEWLVSVSRWFDGWDITILVPALIILTVIAGVTGRAATGPRLWMQLVWGTVTVILGLIEVAIIWTIIARYLPVADMGTLIQNMLQRKPLLVTE</sequence>
<feature type="transmembrane region" description="Helical" evidence="1">
    <location>
        <begin position="58"/>
        <end position="79"/>
    </location>
</feature>
<dbReference type="EMBL" id="LNKD01000001">
    <property type="protein sequence ID" value="OSG88252.1"/>
    <property type="molecule type" value="Genomic_DNA"/>
</dbReference>
<evidence type="ECO:0000313" key="3">
    <source>
        <dbReference type="EMBL" id="OSG88252.1"/>
    </source>
</evidence>
<keyword evidence="1" id="KW-1133">Transmembrane helix</keyword>
<gene>
    <name evidence="3" type="ORF">B0487_1172</name>
    <name evidence="2" type="ORF">BIFAD42_15290</name>
</gene>
<proteinExistence type="predicted"/>
<keyword evidence="1" id="KW-0472">Membrane</keyword>
<protein>
    <submittedName>
        <fullName evidence="3">Uncharacterized protein</fullName>
    </submittedName>
</protein>
<dbReference type="EMBL" id="BPPZ01000008">
    <property type="protein sequence ID" value="GJD14545.1"/>
    <property type="molecule type" value="Genomic_DNA"/>
</dbReference>
<evidence type="ECO:0000313" key="2">
    <source>
        <dbReference type="EMBL" id="GJD14545.1"/>
    </source>
</evidence>
<name>A0A173Y6W7_BIFAD</name>
<comment type="caution">
    <text evidence="3">The sequence shown here is derived from an EMBL/GenBank/DDBJ whole genome shotgun (WGS) entry which is preliminary data.</text>
</comment>
<accession>A0A173Y6W7</accession>
<evidence type="ECO:0000313" key="4">
    <source>
        <dbReference type="Proteomes" id="UP000193377"/>
    </source>
</evidence>
<reference evidence="2" key="2">
    <citation type="submission" date="2021-08" db="EMBL/GenBank/DDBJ databases">
        <title>Draft genome sequence of the GABA producer Bifidobacterium adolescentis 4-2, isolated from healthy human feces.</title>
        <authorList>
            <person name="Altaib H."/>
            <person name="Niwa R."/>
            <person name="Abe M."/>
            <person name="Suzuki T."/>
        </authorList>
    </citation>
    <scope>NUCLEOTIDE SEQUENCE</scope>
    <source>
        <strain evidence="2">4-2</strain>
    </source>
</reference>
<organism evidence="3 4">
    <name type="scientific">Bifidobacterium adolescentis</name>
    <dbReference type="NCBI Taxonomy" id="1680"/>
    <lineage>
        <taxon>Bacteria</taxon>
        <taxon>Bacillati</taxon>
        <taxon>Actinomycetota</taxon>
        <taxon>Actinomycetes</taxon>
        <taxon>Bifidobacteriales</taxon>
        <taxon>Bifidobacteriaceae</taxon>
        <taxon>Bifidobacterium</taxon>
    </lineage>
</organism>
<dbReference type="Proteomes" id="UP000193377">
    <property type="component" value="Unassembled WGS sequence"/>
</dbReference>
<feature type="transmembrane region" description="Helical" evidence="1">
    <location>
        <begin position="28"/>
        <end position="46"/>
    </location>
</feature>
<evidence type="ECO:0000256" key="1">
    <source>
        <dbReference type="SAM" id="Phobius"/>
    </source>
</evidence>
<dbReference type="Proteomes" id="UP000886943">
    <property type="component" value="Unassembled WGS sequence"/>
</dbReference>
<keyword evidence="1" id="KW-0812">Transmembrane</keyword>
<dbReference type="RefSeq" id="WP_055054402.1">
    <property type="nucleotide sequence ID" value="NZ_BPPZ01000008.1"/>
</dbReference>
<reference evidence="3 4" key="1">
    <citation type="journal article" date="2016" name="Sci. Rep.">
        <title>Evaluation of genetic diversity among strains of the human gut commensal Bifidobacterium adolescentis.</title>
        <authorList>
            <person name="Duranti S."/>
            <person name="Milani C."/>
            <person name="Lugli G.A."/>
            <person name="Mancabelli L."/>
            <person name="Turroni F."/>
            <person name="Ferrario C."/>
            <person name="Mangifesta M."/>
            <person name="Viappiani A."/>
            <person name="Sanchez B."/>
            <person name="Margolles A."/>
            <person name="van Sinderen D."/>
            <person name="Ventura M."/>
        </authorList>
    </citation>
    <scope>NUCLEOTIDE SEQUENCE [LARGE SCALE GENOMIC DNA]</scope>
    <source>
        <strain evidence="3 4">487B</strain>
    </source>
</reference>